<organism evidence="11 12">
    <name type="scientific">Desulfocicer vacuolatum DSM 3385</name>
    <dbReference type="NCBI Taxonomy" id="1121400"/>
    <lineage>
        <taxon>Bacteria</taxon>
        <taxon>Pseudomonadati</taxon>
        <taxon>Thermodesulfobacteriota</taxon>
        <taxon>Desulfobacteria</taxon>
        <taxon>Desulfobacterales</taxon>
        <taxon>Desulfobacteraceae</taxon>
        <taxon>Desulfocicer</taxon>
    </lineage>
</organism>
<keyword evidence="2 11" id="KW-0436">Ligase</keyword>
<evidence type="ECO:0000256" key="3">
    <source>
        <dbReference type="ARBA" id="ARBA00022741"/>
    </source>
</evidence>
<dbReference type="InterPro" id="IPR011880">
    <property type="entry name" value="PA_CoA_ligase"/>
</dbReference>
<dbReference type="OrthoDB" id="580775at2"/>
<evidence type="ECO:0000256" key="5">
    <source>
        <dbReference type="ARBA" id="ARBA00061566"/>
    </source>
</evidence>
<name>A0A1W2AK18_9BACT</name>
<evidence type="ECO:0000259" key="10">
    <source>
        <dbReference type="Pfam" id="PF14535"/>
    </source>
</evidence>
<dbReference type="RefSeq" id="WP_084067721.1">
    <property type="nucleotide sequence ID" value="NZ_FWXY01000005.1"/>
</dbReference>
<gene>
    <name evidence="11" type="ORF">SAMN02746065_105160</name>
</gene>
<dbReference type="CDD" id="cd05913">
    <property type="entry name" value="PaaK"/>
    <property type="match status" value="1"/>
</dbReference>
<proteinExistence type="inferred from homology"/>
<feature type="domain" description="AMP-dependent ligase C-terminal" evidence="10">
    <location>
        <begin position="333"/>
        <end position="426"/>
    </location>
</feature>
<dbReference type="STRING" id="1121400.SAMN02746065_105160"/>
<dbReference type="Gene3D" id="3.40.50.12780">
    <property type="entry name" value="N-terminal domain of ligase-like"/>
    <property type="match status" value="1"/>
</dbReference>
<dbReference type="InterPro" id="IPR028154">
    <property type="entry name" value="AMP-dep_Lig_C"/>
</dbReference>
<evidence type="ECO:0000256" key="7">
    <source>
        <dbReference type="ARBA" id="ARBA00068695"/>
    </source>
</evidence>
<evidence type="ECO:0000313" key="12">
    <source>
        <dbReference type="Proteomes" id="UP000192418"/>
    </source>
</evidence>
<dbReference type="Pfam" id="PF00501">
    <property type="entry name" value="AMP-binding"/>
    <property type="match status" value="1"/>
</dbReference>
<dbReference type="Proteomes" id="UP000192418">
    <property type="component" value="Unassembled WGS sequence"/>
</dbReference>
<dbReference type="EC" id="6.2.1.30" evidence="6"/>
<accession>A0A1W2AK18</accession>
<dbReference type="FunFam" id="3.40.50.12780:FF:000016">
    <property type="entry name" value="Phenylacetate-coenzyme A ligase"/>
    <property type="match status" value="1"/>
</dbReference>
<dbReference type="PANTHER" id="PTHR43845:SF1">
    <property type="entry name" value="BLR5969 PROTEIN"/>
    <property type="match status" value="1"/>
</dbReference>
<dbReference type="Pfam" id="PF14535">
    <property type="entry name" value="AMP-binding_C_2"/>
    <property type="match status" value="1"/>
</dbReference>
<evidence type="ECO:0000256" key="1">
    <source>
        <dbReference type="ARBA" id="ARBA00011245"/>
    </source>
</evidence>
<dbReference type="SUPFAM" id="SSF56801">
    <property type="entry name" value="Acetyl-CoA synthetase-like"/>
    <property type="match status" value="1"/>
</dbReference>
<evidence type="ECO:0000256" key="6">
    <source>
        <dbReference type="ARBA" id="ARBA00066629"/>
    </source>
</evidence>
<dbReference type="GO" id="GO:0047475">
    <property type="term" value="F:phenylacetate-CoA ligase activity"/>
    <property type="evidence" value="ECO:0007669"/>
    <property type="project" value="UniProtKB-EC"/>
</dbReference>
<sequence>MGFIPDNLTDENINEIQLKGLKWTLNHALRNSPFYQKKYRGTGITANDITQLSDLEKLPFIDKHDLQNDYPLPLKSVSDEKVVRIHGSSGTTGKRKVMCYTRRDIDTWADMFARCYEISGMTRKDRVHIAVGYGLWTAGAGFQTGCERFGAMAVPLGPVNTDMHVEMLVDMQSTVFCSTASMALLMAEEVKKRDLKSKIALKKIILGAERHSDAMRAHISELLGVEQIYDIYGLTEMYGPGTGLDCAYHQGIHYWNDLFIYEIIDPTTLKPVAPGEEGELVITSLQKEASPLIRYRTHDITRLIPGKCPCGCNFPRHGRIRGRSDDMFIYRAVNIYPSQIDILLSTVESVGSEYQIHLHHQKDGRDLMTVKVERGQGVSPDLDPDIEKQISDKIRRRLLVRPAVEVVDYHTLPRTQRKNQRVFDKRNGNSK</sequence>
<feature type="domain" description="AMP-dependent synthetase/ligase" evidence="9">
    <location>
        <begin position="56"/>
        <end position="283"/>
    </location>
</feature>
<dbReference type="GO" id="GO:0000166">
    <property type="term" value="F:nucleotide binding"/>
    <property type="evidence" value="ECO:0007669"/>
    <property type="project" value="UniProtKB-KW"/>
</dbReference>
<dbReference type="InterPro" id="IPR042099">
    <property type="entry name" value="ANL_N_sf"/>
</dbReference>
<evidence type="ECO:0000256" key="8">
    <source>
        <dbReference type="ARBA" id="ARBA00075111"/>
    </source>
</evidence>
<evidence type="ECO:0000259" key="9">
    <source>
        <dbReference type="Pfam" id="PF00501"/>
    </source>
</evidence>
<protein>
    <recommendedName>
        <fullName evidence="7">Phenylacetate-coenzyme A ligase</fullName>
        <ecNumber evidence="6">6.2.1.30</ecNumber>
    </recommendedName>
    <alternativeName>
        <fullName evidence="8">Phenylacetyl-CoA ligase</fullName>
    </alternativeName>
</protein>
<dbReference type="GO" id="GO:0010124">
    <property type="term" value="P:phenylacetate catabolic process"/>
    <property type="evidence" value="ECO:0007669"/>
    <property type="project" value="InterPro"/>
</dbReference>
<keyword evidence="3" id="KW-0547">Nucleotide-binding</keyword>
<keyword evidence="12" id="KW-1185">Reference proteome</keyword>
<comment type="pathway">
    <text evidence="4">Aromatic compound metabolism; phenylacetate degradation.</text>
</comment>
<dbReference type="EMBL" id="FWXY01000005">
    <property type="protein sequence ID" value="SMC61016.1"/>
    <property type="molecule type" value="Genomic_DNA"/>
</dbReference>
<dbReference type="InterPro" id="IPR000873">
    <property type="entry name" value="AMP-dep_synth/lig_dom"/>
</dbReference>
<dbReference type="InterPro" id="IPR045851">
    <property type="entry name" value="AMP-bd_C_sf"/>
</dbReference>
<evidence type="ECO:0000313" key="11">
    <source>
        <dbReference type="EMBL" id="SMC61016.1"/>
    </source>
</evidence>
<comment type="similarity">
    <text evidence="5">Belongs to the phenylacetyl-CoA ligase family.</text>
</comment>
<reference evidence="11 12" key="1">
    <citation type="submission" date="2017-04" db="EMBL/GenBank/DDBJ databases">
        <authorList>
            <person name="Afonso C.L."/>
            <person name="Miller P.J."/>
            <person name="Scott M.A."/>
            <person name="Spackman E."/>
            <person name="Goraichik I."/>
            <person name="Dimitrov K.M."/>
            <person name="Suarez D.L."/>
            <person name="Swayne D.E."/>
        </authorList>
    </citation>
    <scope>NUCLEOTIDE SEQUENCE [LARGE SCALE GENOMIC DNA]</scope>
    <source>
        <strain evidence="11 12">DSM 3385</strain>
    </source>
</reference>
<dbReference type="Gene3D" id="3.30.300.30">
    <property type="match status" value="1"/>
</dbReference>
<dbReference type="AlphaFoldDB" id="A0A1W2AK18"/>
<evidence type="ECO:0000256" key="2">
    <source>
        <dbReference type="ARBA" id="ARBA00022598"/>
    </source>
</evidence>
<evidence type="ECO:0000256" key="4">
    <source>
        <dbReference type="ARBA" id="ARBA00060591"/>
    </source>
</evidence>
<dbReference type="PANTHER" id="PTHR43845">
    <property type="entry name" value="BLR5969 PROTEIN"/>
    <property type="match status" value="1"/>
</dbReference>
<comment type="subunit">
    <text evidence="1">Monomer.</text>
</comment>